<accession>A0A835ARI1</accession>
<dbReference type="Proteomes" id="UP000636709">
    <property type="component" value="Unassembled WGS sequence"/>
</dbReference>
<comment type="caution">
    <text evidence="1">The sequence shown here is derived from an EMBL/GenBank/DDBJ whole genome shotgun (WGS) entry which is preliminary data.</text>
</comment>
<dbReference type="AlphaFoldDB" id="A0A835ARI1"/>
<organism evidence="1 2">
    <name type="scientific">Digitaria exilis</name>
    <dbReference type="NCBI Taxonomy" id="1010633"/>
    <lineage>
        <taxon>Eukaryota</taxon>
        <taxon>Viridiplantae</taxon>
        <taxon>Streptophyta</taxon>
        <taxon>Embryophyta</taxon>
        <taxon>Tracheophyta</taxon>
        <taxon>Spermatophyta</taxon>
        <taxon>Magnoliopsida</taxon>
        <taxon>Liliopsida</taxon>
        <taxon>Poales</taxon>
        <taxon>Poaceae</taxon>
        <taxon>PACMAD clade</taxon>
        <taxon>Panicoideae</taxon>
        <taxon>Panicodae</taxon>
        <taxon>Paniceae</taxon>
        <taxon>Anthephorinae</taxon>
        <taxon>Digitaria</taxon>
    </lineage>
</organism>
<sequence length="95" mass="10371">MLTSLQGPGRPLFFAELYNCGKRRAPGGFLVTCCEPLGSDSTVGHKGFKVDGAPTVRKNVDFTRCFACSPMILHPRGDKYIAGHCNVPHIYGSIW</sequence>
<evidence type="ECO:0000313" key="1">
    <source>
        <dbReference type="EMBL" id="KAF8669232.1"/>
    </source>
</evidence>
<proteinExistence type="predicted"/>
<name>A0A835ARI1_9POAL</name>
<reference evidence="1" key="1">
    <citation type="submission" date="2020-07" db="EMBL/GenBank/DDBJ databases">
        <title>Genome sequence and genetic diversity analysis of an under-domesticated orphan crop, white fonio (Digitaria exilis).</title>
        <authorList>
            <person name="Bennetzen J.L."/>
            <person name="Chen S."/>
            <person name="Ma X."/>
            <person name="Wang X."/>
            <person name="Yssel A.E.J."/>
            <person name="Chaluvadi S.R."/>
            <person name="Johnson M."/>
            <person name="Gangashetty P."/>
            <person name="Hamidou F."/>
            <person name="Sanogo M.D."/>
            <person name="Zwaenepoel A."/>
            <person name="Wallace J."/>
            <person name="Van De Peer Y."/>
            <person name="Van Deynze A."/>
        </authorList>
    </citation>
    <scope>NUCLEOTIDE SEQUENCE</scope>
    <source>
        <tissue evidence="1">Leaves</tissue>
    </source>
</reference>
<gene>
    <name evidence="1" type="ORF">HU200_051564</name>
</gene>
<evidence type="ECO:0000313" key="2">
    <source>
        <dbReference type="Proteomes" id="UP000636709"/>
    </source>
</evidence>
<protein>
    <submittedName>
        <fullName evidence="1">Uncharacterized protein</fullName>
    </submittedName>
</protein>
<dbReference type="EMBL" id="JACEFO010002272">
    <property type="protein sequence ID" value="KAF8669232.1"/>
    <property type="molecule type" value="Genomic_DNA"/>
</dbReference>
<keyword evidence="2" id="KW-1185">Reference proteome</keyword>
<dbReference type="OrthoDB" id="661637at2759"/>